<keyword evidence="2" id="KW-0472">Membrane</keyword>
<evidence type="ECO:0000313" key="4">
    <source>
        <dbReference type="EMBL" id="KAK2548780.1"/>
    </source>
</evidence>
<reference evidence="4" key="1">
    <citation type="journal article" date="2023" name="G3 (Bethesda)">
        <title>Whole genome assembly and annotation of the endangered Caribbean coral Acropora cervicornis.</title>
        <authorList>
            <person name="Selwyn J.D."/>
            <person name="Vollmer S.V."/>
        </authorList>
    </citation>
    <scope>NUCLEOTIDE SEQUENCE</scope>
    <source>
        <strain evidence="4">K2</strain>
    </source>
</reference>
<keyword evidence="2" id="KW-1133">Transmembrane helix</keyword>
<dbReference type="Pfam" id="PF00059">
    <property type="entry name" value="Lectin_C"/>
    <property type="match status" value="1"/>
</dbReference>
<dbReference type="Pfam" id="PF13385">
    <property type="entry name" value="Laminin_G_3"/>
    <property type="match status" value="1"/>
</dbReference>
<proteinExistence type="predicted"/>
<comment type="caution">
    <text evidence="4">The sequence shown here is derived from an EMBL/GenBank/DDBJ whole genome shotgun (WGS) entry which is preliminary data.</text>
</comment>
<dbReference type="SMART" id="SM00034">
    <property type="entry name" value="CLECT"/>
    <property type="match status" value="1"/>
</dbReference>
<dbReference type="Proteomes" id="UP001249851">
    <property type="component" value="Unassembled WGS sequence"/>
</dbReference>
<feature type="region of interest" description="Disordered" evidence="1">
    <location>
        <begin position="558"/>
        <end position="584"/>
    </location>
</feature>
<reference evidence="4" key="2">
    <citation type="journal article" date="2023" name="Science">
        <title>Genomic signatures of disease resistance in endangered staghorn corals.</title>
        <authorList>
            <person name="Vollmer S.V."/>
            <person name="Selwyn J.D."/>
            <person name="Despard B.A."/>
            <person name="Roesel C.L."/>
        </authorList>
    </citation>
    <scope>NUCLEOTIDE SEQUENCE</scope>
    <source>
        <strain evidence="4">K2</strain>
    </source>
</reference>
<dbReference type="InterPro" id="IPR001304">
    <property type="entry name" value="C-type_lectin-like"/>
</dbReference>
<dbReference type="EMBL" id="JARQWQ010000138">
    <property type="protein sequence ID" value="KAK2548780.1"/>
    <property type="molecule type" value="Genomic_DNA"/>
</dbReference>
<feature type="compositionally biased region" description="Low complexity" evidence="1">
    <location>
        <begin position="565"/>
        <end position="584"/>
    </location>
</feature>
<dbReference type="PANTHER" id="PTHR47635:SF2">
    <property type="entry name" value="LAMG-LIKE JELLYROLL FOLD DOMAIN-CONTAINING PROTEIN"/>
    <property type="match status" value="1"/>
</dbReference>
<dbReference type="PROSITE" id="PS50041">
    <property type="entry name" value="C_TYPE_LECTIN_2"/>
    <property type="match status" value="1"/>
</dbReference>
<evidence type="ECO:0000256" key="1">
    <source>
        <dbReference type="SAM" id="MobiDB-lite"/>
    </source>
</evidence>
<evidence type="ECO:0000313" key="5">
    <source>
        <dbReference type="Proteomes" id="UP001249851"/>
    </source>
</evidence>
<keyword evidence="2" id="KW-0812">Transmembrane</keyword>
<name>A0AAD9UT83_ACRCE</name>
<sequence length="584" mass="65139">MHKARGFLPKASKAWLYNAALFALICAAFAAGIIIGPMLSSRGNKDETKIRCTPDAMAQKTPTTVDSKCVSSKEVQALLLEWSQSSQIIDEKMLNVSIRKIIPSMRKQLRANNEESKKALQEMFRKVLANWTTQFLQHINSNLQSNETERVTVVKNKENTKNKTEVIDVDSVVPPLRPGKQASLPVAMALYPLNGEFTTWDVSGRNNPNGIARGVRLAPGPNGQPNGSYQFSGKSSSYIEFPNMGALRVKNSLTLLAWVYVKSKGGPIFNYNPMGWGVSMWINSLFRLTAKFVEHDEGCKTCFTSVLPLKRNAWHYIGMSYDHSTGIAKLWVDGKVSVKRNIGTKVHLSTARNARMGARALNDGAYFDGRISRLQVYDKVLSQREIETVSGPIQVGRCPQGWTGHRSSCYLVFNRLTNQWNQARQVCQEHGGDLVEIGSSEENNFVYALARSKAYSQKFMWIGLLRGSADETFSWVNDPYPPLYSNWALGEPNDFSGRGENCGHMYIWTNPKGKQWNDELCVDPYIGSMIFMCEIQPVDKLRMTGSYKVIKSTNVIDGEGSSDQSASGEETSESNSGSEFGFMN</sequence>
<accession>A0AAD9UT83</accession>
<dbReference type="AlphaFoldDB" id="A0AAD9UT83"/>
<protein>
    <submittedName>
        <fullName evidence="4">Perlucin-like protein</fullName>
    </submittedName>
</protein>
<evidence type="ECO:0000256" key="2">
    <source>
        <dbReference type="SAM" id="Phobius"/>
    </source>
</evidence>
<dbReference type="SUPFAM" id="SSF56436">
    <property type="entry name" value="C-type lectin-like"/>
    <property type="match status" value="1"/>
</dbReference>
<dbReference type="PANTHER" id="PTHR47635">
    <property type="entry name" value="CUB DOMAIN-CONTAINING PROTEIN"/>
    <property type="match status" value="1"/>
</dbReference>
<dbReference type="SUPFAM" id="SSF49899">
    <property type="entry name" value="Concanavalin A-like lectins/glucanases"/>
    <property type="match status" value="1"/>
</dbReference>
<dbReference type="Gene3D" id="3.10.100.10">
    <property type="entry name" value="Mannose-Binding Protein A, subunit A"/>
    <property type="match status" value="1"/>
</dbReference>
<keyword evidence="5" id="KW-1185">Reference proteome</keyword>
<feature type="transmembrane region" description="Helical" evidence="2">
    <location>
        <begin position="15"/>
        <end position="39"/>
    </location>
</feature>
<dbReference type="InterPro" id="IPR016186">
    <property type="entry name" value="C-type_lectin-like/link_sf"/>
</dbReference>
<evidence type="ECO:0000259" key="3">
    <source>
        <dbReference type="PROSITE" id="PS50041"/>
    </source>
</evidence>
<dbReference type="InterPro" id="IPR013320">
    <property type="entry name" value="ConA-like_dom_sf"/>
</dbReference>
<organism evidence="4 5">
    <name type="scientific">Acropora cervicornis</name>
    <name type="common">Staghorn coral</name>
    <dbReference type="NCBI Taxonomy" id="6130"/>
    <lineage>
        <taxon>Eukaryota</taxon>
        <taxon>Metazoa</taxon>
        <taxon>Cnidaria</taxon>
        <taxon>Anthozoa</taxon>
        <taxon>Hexacorallia</taxon>
        <taxon>Scleractinia</taxon>
        <taxon>Astrocoeniina</taxon>
        <taxon>Acroporidae</taxon>
        <taxon>Acropora</taxon>
    </lineage>
</organism>
<feature type="domain" description="C-type lectin" evidence="3">
    <location>
        <begin position="405"/>
        <end position="521"/>
    </location>
</feature>
<dbReference type="InterPro" id="IPR016187">
    <property type="entry name" value="CTDL_fold"/>
</dbReference>
<dbReference type="Gene3D" id="2.60.120.200">
    <property type="match status" value="1"/>
</dbReference>
<gene>
    <name evidence="4" type="ORF">P5673_030923</name>
</gene>